<dbReference type="GO" id="GO:0003676">
    <property type="term" value="F:nucleic acid binding"/>
    <property type="evidence" value="ECO:0007669"/>
    <property type="project" value="InterPro"/>
</dbReference>
<keyword evidence="3" id="KW-1185">Reference proteome</keyword>
<protein>
    <recommendedName>
        <fullName evidence="1">RNase H type-1 domain-containing protein</fullName>
    </recommendedName>
</protein>
<sequence>MSFGNESVFKVKTRAMLEILFLAWVKGFWKVEVECDNALLVDLFLCGGQASSGLVELYIKFCVRYGIFVSSIS</sequence>
<evidence type="ECO:0000313" key="2">
    <source>
        <dbReference type="EMBL" id="KAH1080200.1"/>
    </source>
</evidence>
<reference evidence="2 3" key="1">
    <citation type="journal article" date="2021" name="Plant Biotechnol. J.">
        <title>Multi-omics assisted identification of the key and species-specific regulatory components of drought-tolerant mechanisms in Gossypium stocksii.</title>
        <authorList>
            <person name="Yu D."/>
            <person name="Ke L."/>
            <person name="Zhang D."/>
            <person name="Wu Y."/>
            <person name="Sun Y."/>
            <person name="Mei J."/>
            <person name="Sun J."/>
            <person name="Sun Y."/>
        </authorList>
    </citation>
    <scope>NUCLEOTIDE SEQUENCE [LARGE SCALE GENOMIC DNA]</scope>
    <source>
        <strain evidence="3">cv. E1</strain>
        <tissue evidence="2">Leaf</tissue>
    </source>
</reference>
<name>A0A9D4A0J9_9ROSI</name>
<dbReference type="GO" id="GO:0004523">
    <property type="term" value="F:RNA-DNA hybrid ribonuclease activity"/>
    <property type="evidence" value="ECO:0007669"/>
    <property type="project" value="InterPro"/>
</dbReference>
<dbReference type="EMBL" id="JAIQCV010000007">
    <property type="protein sequence ID" value="KAH1080200.1"/>
    <property type="molecule type" value="Genomic_DNA"/>
</dbReference>
<evidence type="ECO:0000313" key="3">
    <source>
        <dbReference type="Proteomes" id="UP000828251"/>
    </source>
</evidence>
<comment type="caution">
    <text evidence="2">The sequence shown here is derived from an EMBL/GenBank/DDBJ whole genome shotgun (WGS) entry which is preliminary data.</text>
</comment>
<dbReference type="Proteomes" id="UP000828251">
    <property type="component" value="Unassembled WGS sequence"/>
</dbReference>
<gene>
    <name evidence="2" type="ORF">J1N35_019961</name>
</gene>
<accession>A0A9D4A0J9</accession>
<organism evidence="2 3">
    <name type="scientific">Gossypium stocksii</name>
    <dbReference type="NCBI Taxonomy" id="47602"/>
    <lineage>
        <taxon>Eukaryota</taxon>
        <taxon>Viridiplantae</taxon>
        <taxon>Streptophyta</taxon>
        <taxon>Embryophyta</taxon>
        <taxon>Tracheophyta</taxon>
        <taxon>Spermatophyta</taxon>
        <taxon>Magnoliopsida</taxon>
        <taxon>eudicotyledons</taxon>
        <taxon>Gunneridae</taxon>
        <taxon>Pentapetalae</taxon>
        <taxon>rosids</taxon>
        <taxon>malvids</taxon>
        <taxon>Malvales</taxon>
        <taxon>Malvaceae</taxon>
        <taxon>Malvoideae</taxon>
        <taxon>Gossypium</taxon>
    </lineage>
</organism>
<dbReference type="InterPro" id="IPR002156">
    <property type="entry name" value="RNaseH_domain"/>
</dbReference>
<dbReference type="AlphaFoldDB" id="A0A9D4A0J9"/>
<evidence type="ECO:0000259" key="1">
    <source>
        <dbReference type="Pfam" id="PF13456"/>
    </source>
</evidence>
<proteinExistence type="predicted"/>
<dbReference type="Pfam" id="PF13456">
    <property type="entry name" value="RVT_3"/>
    <property type="match status" value="1"/>
</dbReference>
<feature type="domain" description="RNase H type-1" evidence="1">
    <location>
        <begin position="6"/>
        <end position="56"/>
    </location>
</feature>